<dbReference type="SUPFAM" id="SSF56112">
    <property type="entry name" value="Protein kinase-like (PK-like)"/>
    <property type="match status" value="1"/>
</dbReference>
<keyword evidence="2 10" id="KW-0723">Serine/threonine-protein kinase</keyword>
<keyword evidence="5 10" id="KW-0418">Kinase</keyword>
<dbReference type="PROSITE" id="PS50011">
    <property type="entry name" value="PROTEIN_KINASE_DOM"/>
    <property type="match status" value="1"/>
</dbReference>
<dbReference type="EC" id="2.7.11.1" evidence="1"/>
<evidence type="ECO:0000256" key="7">
    <source>
        <dbReference type="PROSITE-ProRule" id="PRU10141"/>
    </source>
</evidence>
<dbReference type="SMART" id="SM00220">
    <property type="entry name" value="S_TKc"/>
    <property type="match status" value="1"/>
</dbReference>
<keyword evidence="11" id="KW-1185">Reference proteome</keyword>
<dbReference type="PANTHER" id="PTHR43289">
    <property type="entry name" value="MITOGEN-ACTIVATED PROTEIN KINASE KINASE KINASE 20-RELATED"/>
    <property type="match status" value="1"/>
</dbReference>
<reference evidence="10 11" key="1">
    <citation type="submission" date="2018-08" db="EMBL/GenBank/DDBJ databases">
        <title>Genomic Encyclopedia of Archaeal and Bacterial Type Strains, Phase II (KMG-II): from individual species to whole genera.</title>
        <authorList>
            <person name="Goeker M."/>
        </authorList>
    </citation>
    <scope>NUCLEOTIDE SEQUENCE [LARGE SCALE GENOMIC DNA]</scope>
    <source>
        <strain evidence="10 11">DSM 45791</strain>
    </source>
</reference>
<dbReference type="RefSeq" id="WP_116179375.1">
    <property type="nucleotide sequence ID" value="NZ_CP144375.1"/>
</dbReference>
<protein>
    <recommendedName>
        <fullName evidence="1">non-specific serine/threonine protein kinase</fullName>
        <ecNumber evidence="1">2.7.11.1</ecNumber>
    </recommendedName>
</protein>
<keyword evidence="4 7" id="KW-0547">Nucleotide-binding</keyword>
<sequence>MAEDVKVSWRGFGSVNRVVADRYVIVGELGRGGMGVVWRADDRVIGRQVALKEIQVPPGGMDRVLREARTAGRLNDPGVVTVYDVLTDRGSTFVVMELVEAPTLADIMAAQGPLDPNRVAAIGLALLSALEVAHAAGVVHRDVKPSNVMLLPGDRVKLADFGIARAMDDPGHTASGVLGSPGYMAPELFNGGLPGPASDLWALGATLFHAVEGFGPFHRETTAATLHAIMYEEPHLRLCQGPLADVIMGLLTADPYQRWSPANVRQVLSGGPPLTPTRPVDPWQEEPKPGRRKAFLIGGATAAVVAVTATSAVLLSNSGEQDGVASAAAITSATTTTVTPATVAATTTTTTHTTTKTTTTTSSKPLALLLLTRYTNPKGFHFSGTPKVAVPTGFRMEGALGSLVATPEPGTVKLYACKTKATDDHFSSLDPTGKCEGQTTLGLLGYVYETKPSGVVTHPLYRCESAGMHLDSVVANCENPKVTNQGPLGYVVSTGG</sequence>
<dbReference type="GO" id="GO:0005524">
    <property type="term" value="F:ATP binding"/>
    <property type="evidence" value="ECO:0007669"/>
    <property type="project" value="UniProtKB-UniRule"/>
</dbReference>
<dbReference type="EMBL" id="QUNO01000015">
    <property type="protein sequence ID" value="REH37241.1"/>
    <property type="molecule type" value="Genomic_DNA"/>
</dbReference>
<evidence type="ECO:0000256" key="6">
    <source>
        <dbReference type="ARBA" id="ARBA00022840"/>
    </source>
</evidence>
<dbReference type="Gene3D" id="1.10.510.10">
    <property type="entry name" value="Transferase(Phosphotransferase) domain 1"/>
    <property type="match status" value="1"/>
</dbReference>
<gene>
    <name evidence="10" type="ORF">BCF44_115245</name>
</gene>
<dbReference type="AlphaFoldDB" id="A0A3E0H375"/>
<feature type="domain" description="Protein kinase" evidence="9">
    <location>
        <begin position="23"/>
        <end position="274"/>
    </location>
</feature>
<accession>A0A3E0H375</accession>
<feature type="region of interest" description="Disordered" evidence="8">
    <location>
        <begin position="269"/>
        <end position="289"/>
    </location>
</feature>
<evidence type="ECO:0000313" key="10">
    <source>
        <dbReference type="EMBL" id="REH37241.1"/>
    </source>
</evidence>
<organism evidence="10 11">
    <name type="scientific">Kutzneria buriramensis</name>
    <dbReference type="NCBI Taxonomy" id="1045776"/>
    <lineage>
        <taxon>Bacteria</taxon>
        <taxon>Bacillati</taxon>
        <taxon>Actinomycetota</taxon>
        <taxon>Actinomycetes</taxon>
        <taxon>Pseudonocardiales</taxon>
        <taxon>Pseudonocardiaceae</taxon>
        <taxon>Kutzneria</taxon>
    </lineage>
</organism>
<keyword evidence="3" id="KW-0808">Transferase</keyword>
<evidence type="ECO:0000256" key="4">
    <source>
        <dbReference type="ARBA" id="ARBA00022741"/>
    </source>
</evidence>
<evidence type="ECO:0000256" key="5">
    <source>
        <dbReference type="ARBA" id="ARBA00022777"/>
    </source>
</evidence>
<dbReference type="Gene3D" id="3.30.200.20">
    <property type="entry name" value="Phosphorylase Kinase, domain 1"/>
    <property type="match status" value="1"/>
</dbReference>
<evidence type="ECO:0000259" key="9">
    <source>
        <dbReference type="PROSITE" id="PS50011"/>
    </source>
</evidence>
<dbReference type="OrthoDB" id="3679634at2"/>
<dbReference type="GO" id="GO:0004674">
    <property type="term" value="F:protein serine/threonine kinase activity"/>
    <property type="evidence" value="ECO:0007669"/>
    <property type="project" value="UniProtKB-KW"/>
</dbReference>
<evidence type="ECO:0000256" key="2">
    <source>
        <dbReference type="ARBA" id="ARBA00022527"/>
    </source>
</evidence>
<dbReference type="Proteomes" id="UP000256269">
    <property type="component" value="Unassembled WGS sequence"/>
</dbReference>
<dbReference type="CDD" id="cd14014">
    <property type="entry name" value="STKc_PknB_like"/>
    <property type="match status" value="1"/>
</dbReference>
<dbReference type="PANTHER" id="PTHR43289:SF6">
    <property type="entry name" value="SERINE_THREONINE-PROTEIN KINASE NEKL-3"/>
    <property type="match status" value="1"/>
</dbReference>
<dbReference type="InterPro" id="IPR008271">
    <property type="entry name" value="Ser/Thr_kinase_AS"/>
</dbReference>
<dbReference type="PROSITE" id="PS00108">
    <property type="entry name" value="PROTEIN_KINASE_ST"/>
    <property type="match status" value="1"/>
</dbReference>
<evidence type="ECO:0000256" key="8">
    <source>
        <dbReference type="SAM" id="MobiDB-lite"/>
    </source>
</evidence>
<evidence type="ECO:0000256" key="1">
    <source>
        <dbReference type="ARBA" id="ARBA00012513"/>
    </source>
</evidence>
<proteinExistence type="predicted"/>
<name>A0A3E0H375_9PSEU</name>
<keyword evidence="6 7" id="KW-0067">ATP-binding</keyword>
<dbReference type="InterPro" id="IPR011009">
    <property type="entry name" value="Kinase-like_dom_sf"/>
</dbReference>
<dbReference type="PROSITE" id="PS00107">
    <property type="entry name" value="PROTEIN_KINASE_ATP"/>
    <property type="match status" value="1"/>
</dbReference>
<evidence type="ECO:0000313" key="11">
    <source>
        <dbReference type="Proteomes" id="UP000256269"/>
    </source>
</evidence>
<dbReference type="Pfam" id="PF00069">
    <property type="entry name" value="Pkinase"/>
    <property type="match status" value="1"/>
</dbReference>
<dbReference type="InterPro" id="IPR000719">
    <property type="entry name" value="Prot_kinase_dom"/>
</dbReference>
<dbReference type="InterPro" id="IPR017441">
    <property type="entry name" value="Protein_kinase_ATP_BS"/>
</dbReference>
<evidence type="ECO:0000256" key="3">
    <source>
        <dbReference type="ARBA" id="ARBA00022679"/>
    </source>
</evidence>
<feature type="binding site" evidence="7">
    <location>
        <position position="52"/>
    </location>
    <ligand>
        <name>ATP</name>
        <dbReference type="ChEBI" id="CHEBI:30616"/>
    </ligand>
</feature>
<comment type="caution">
    <text evidence="10">The sequence shown here is derived from an EMBL/GenBank/DDBJ whole genome shotgun (WGS) entry which is preliminary data.</text>
</comment>